<keyword evidence="2" id="KW-1185">Reference proteome</keyword>
<evidence type="ECO:0000313" key="2">
    <source>
        <dbReference type="Proteomes" id="UP000182977"/>
    </source>
</evidence>
<dbReference type="Gene3D" id="1.20.120.1550">
    <property type="entry name" value="Protein of unknown function DUF5063"/>
    <property type="match status" value="1"/>
</dbReference>
<dbReference type="Pfam" id="PF16702">
    <property type="entry name" value="DUF5063"/>
    <property type="match status" value="1"/>
</dbReference>
<dbReference type="OrthoDB" id="3524665at2"/>
<protein>
    <recommendedName>
        <fullName evidence="3">DUF5063 domain-containing protein</fullName>
    </recommendedName>
</protein>
<dbReference type="EMBL" id="LT629791">
    <property type="protein sequence ID" value="SDU26197.1"/>
    <property type="molecule type" value="Genomic_DNA"/>
</dbReference>
<evidence type="ECO:0000313" key="1">
    <source>
        <dbReference type="EMBL" id="SDU26197.1"/>
    </source>
</evidence>
<name>A0A1H2H2V3_9ACTN</name>
<organism evidence="1 2">
    <name type="scientific">Jiangella alkaliphila</name>
    <dbReference type="NCBI Taxonomy" id="419479"/>
    <lineage>
        <taxon>Bacteria</taxon>
        <taxon>Bacillati</taxon>
        <taxon>Actinomycetota</taxon>
        <taxon>Actinomycetes</taxon>
        <taxon>Jiangellales</taxon>
        <taxon>Jiangellaceae</taxon>
        <taxon>Jiangella</taxon>
    </lineage>
</organism>
<accession>A0A1H2H2V3</accession>
<proteinExistence type="predicted"/>
<sequence length="200" mass="21753">MSSAVVRPADDPATEYGDFAAEIADQIESFLLAVREIARGDDPGSTLSLLLLEVSQLCLAGGRLGAISDVVPDERFEPDAGPDADVDELRLRIAALLEPVDGYVEVVDPVDPERGATGFRLSDDLASIAQDLLHGLSHYKDGRVIEALWWWQFSYLSSWGATAGSALRALHSLIAHTRLDHHDERIEVAQETLLPVEAEL</sequence>
<dbReference type="InterPro" id="IPR032025">
    <property type="entry name" value="DUF5063"/>
</dbReference>
<gene>
    <name evidence="1" type="ORF">SAMN04488563_0812</name>
</gene>
<dbReference type="STRING" id="419479.SAMN04488563_0812"/>
<dbReference type="Proteomes" id="UP000182977">
    <property type="component" value="Chromosome I"/>
</dbReference>
<reference evidence="2" key="1">
    <citation type="submission" date="2016-10" db="EMBL/GenBank/DDBJ databases">
        <authorList>
            <person name="Varghese N."/>
            <person name="Submissions S."/>
        </authorList>
    </citation>
    <scope>NUCLEOTIDE SEQUENCE [LARGE SCALE GENOMIC DNA]</scope>
    <source>
        <strain evidence="2">DSM 45079</strain>
    </source>
</reference>
<dbReference type="AlphaFoldDB" id="A0A1H2H2V3"/>
<evidence type="ECO:0008006" key="3">
    <source>
        <dbReference type="Google" id="ProtNLM"/>
    </source>
</evidence>
<dbReference type="InterPro" id="IPR038312">
    <property type="entry name" value="DUF5063_sf"/>
</dbReference>
<dbReference type="RefSeq" id="WP_046766371.1">
    <property type="nucleotide sequence ID" value="NZ_KQ061219.1"/>
</dbReference>